<dbReference type="RefSeq" id="WP_079717673.1">
    <property type="nucleotide sequence ID" value="NZ_FUYS01000007.1"/>
</dbReference>
<organism evidence="1 2">
    <name type="scientific">Parapedobacter luteus</name>
    <dbReference type="NCBI Taxonomy" id="623280"/>
    <lineage>
        <taxon>Bacteria</taxon>
        <taxon>Pseudomonadati</taxon>
        <taxon>Bacteroidota</taxon>
        <taxon>Sphingobacteriia</taxon>
        <taxon>Sphingobacteriales</taxon>
        <taxon>Sphingobacteriaceae</taxon>
        <taxon>Parapedobacter</taxon>
    </lineage>
</organism>
<keyword evidence="2" id="KW-1185">Reference proteome</keyword>
<protein>
    <submittedName>
        <fullName evidence="1">Uncharacterized protein</fullName>
    </submittedName>
</protein>
<dbReference type="AlphaFoldDB" id="A0A1T5DVW0"/>
<evidence type="ECO:0000313" key="2">
    <source>
        <dbReference type="Proteomes" id="UP000190541"/>
    </source>
</evidence>
<evidence type="ECO:0000313" key="1">
    <source>
        <dbReference type="EMBL" id="SKB75700.1"/>
    </source>
</evidence>
<dbReference type="EMBL" id="FUYS01000007">
    <property type="protein sequence ID" value="SKB75700.1"/>
    <property type="molecule type" value="Genomic_DNA"/>
</dbReference>
<dbReference type="OrthoDB" id="772552at2"/>
<proteinExistence type="predicted"/>
<reference evidence="1 2" key="1">
    <citation type="submission" date="2017-02" db="EMBL/GenBank/DDBJ databases">
        <authorList>
            <person name="Peterson S.W."/>
        </authorList>
    </citation>
    <scope>NUCLEOTIDE SEQUENCE [LARGE SCALE GENOMIC DNA]</scope>
    <source>
        <strain evidence="1 2">DSM 22899</strain>
    </source>
</reference>
<accession>A0A1T5DVW0</accession>
<gene>
    <name evidence="1" type="ORF">SAMN05660226_03024</name>
</gene>
<dbReference type="Proteomes" id="UP000190541">
    <property type="component" value="Unassembled WGS sequence"/>
</dbReference>
<name>A0A1T5DVW0_9SPHI</name>
<sequence length="65" mass="7122">MKQITGNKPENGNRELIRQLDIGVVIDYFGCTELLDNIGFAAIADYLKGCEKDRLYEGADGSTAP</sequence>